<proteinExistence type="predicted"/>
<dbReference type="AlphaFoldDB" id="A0A7W7B539"/>
<dbReference type="SUPFAM" id="SSF56784">
    <property type="entry name" value="HAD-like"/>
    <property type="match status" value="1"/>
</dbReference>
<dbReference type="NCBIfam" id="TIGR01509">
    <property type="entry name" value="HAD-SF-IA-v3"/>
    <property type="match status" value="1"/>
</dbReference>
<dbReference type="EMBL" id="JACHNZ010000040">
    <property type="protein sequence ID" value="MBB4633318.1"/>
    <property type="molecule type" value="Genomic_DNA"/>
</dbReference>
<reference evidence="1 2" key="1">
    <citation type="submission" date="2020-08" db="EMBL/GenBank/DDBJ databases">
        <title>Genomic Encyclopedia of Type Strains, Phase IV (KMG-IV): sequencing the most valuable type-strain genomes for metagenomic binning, comparative biology and taxonomic classification.</title>
        <authorList>
            <person name="Goeker M."/>
        </authorList>
    </citation>
    <scope>NUCLEOTIDE SEQUENCE [LARGE SCALE GENOMIC DNA]</scope>
    <source>
        <strain evidence="1 2">DSM 17328</strain>
    </source>
</reference>
<dbReference type="InterPro" id="IPR023214">
    <property type="entry name" value="HAD_sf"/>
</dbReference>
<organism evidence="1 2">
    <name type="scientific">Sphingosinicella soli</name>
    <dbReference type="NCBI Taxonomy" id="333708"/>
    <lineage>
        <taxon>Bacteria</taxon>
        <taxon>Pseudomonadati</taxon>
        <taxon>Pseudomonadota</taxon>
        <taxon>Alphaproteobacteria</taxon>
        <taxon>Sphingomonadales</taxon>
        <taxon>Sphingosinicellaceae</taxon>
        <taxon>Sphingosinicella</taxon>
    </lineage>
</organism>
<dbReference type="EC" id="3.8.1.2" evidence="1"/>
<dbReference type="Proteomes" id="UP000566324">
    <property type="component" value="Unassembled WGS sequence"/>
</dbReference>
<dbReference type="GO" id="GO:0018784">
    <property type="term" value="F:(S)-2-haloacid dehalogenase activity"/>
    <property type="evidence" value="ECO:0007669"/>
    <property type="project" value="UniProtKB-EC"/>
</dbReference>
<gene>
    <name evidence="1" type="ORF">GGQ98_002953</name>
</gene>
<dbReference type="InterPro" id="IPR006439">
    <property type="entry name" value="HAD-SF_hydro_IA"/>
</dbReference>
<keyword evidence="2" id="KW-1185">Reference proteome</keyword>
<dbReference type="PANTHER" id="PTHR43611">
    <property type="entry name" value="ALPHA-D-GLUCOSE 1-PHOSPHATE PHOSPHATASE"/>
    <property type="match status" value="1"/>
</dbReference>
<comment type="caution">
    <text evidence="1">The sequence shown here is derived from an EMBL/GenBank/DDBJ whole genome shotgun (WGS) entry which is preliminary data.</text>
</comment>
<evidence type="ECO:0000313" key="2">
    <source>
        <dbReference type="Proteomes" id="UP000566324"/>
    </source>
</evidence>
<accession>A0A7W7B539</accession>
<evidence type="ECO:0000313" key="1">
    <source>
        <dbReference type="EMBL" id="MBB4633318.1"/>
    </source>
</evidence>
<dbReference type="InterPro" id="IPR036412">
    <property type="entry name" value="HAD-like_sf"/>
</dbReference>
<dbReference type="SFLD" id="SFLDG01129">
    <property type="entry name" value="C1.5:_HAD__Beta-PGM__Phosphata"/>
    <property type="match status" value="1"/>
</dbReference>
<dbReference type="PANTHER" id="PTHR43611:SF3">
    <property type="entry name" value="FLAVIN MONONUCLEOTIDE HYDROLASE 1, CHLOROPLATIC"/>
    <property type="match status" value="1"/>
</dbReference>
<dbReference type="PRINTS" id="PR00413">
    <property type="entry name" value="HADHALOGNASE"/>
</dbReference>
<protein>
    <submittedName>
        <fullName evidence="1">2-haloacid dehalogenase</fullName>
        <ecNumber evidence="1">3.8.1.2</ecNumber>
    </submittedName>
</protein>
<name>A0A7W7B539_9SPHN</name>
<dbReference type="SFLD" id="SFLDS00003">
    <property type="entry name" value="Haloacid_Dehalogenase"/>
    <property type="match status" value="1"/>
</dbReference>
<dbReference type="CDD" id="cd02603">
    <property type="entry name" value="HAD_sEH-N_like"/>
    <property type="match status" value="1"/>
</dbReference>
<dbReference type="RefSeq" id="WP_243451911.1">
    <property type="nucleotide sequence ID" value="NZ_JACHNZ010000040.1"/>
</dbReference>
<keyword evidence="1" id="KW-0378">Hydrolase</keyword>
<dbReference type="Gene3D" id="3.40.50.1000">
    <property type="entry name" value="HAD superfamily/HAD-like"/>
    <property type="match status" value="1"/>
</dbReference>
<sequence>MIDAVIFDIGGVLYHWHPRYLYEKLIPDRDRLEWFCTHVVTPEWHFQHDAGRPAAETTAELVAAFPEERALIEAYVPRWLETLPGPIDGMIELVHALADGGVPLYGITNFSHEFWPRFASTEPAFARFRDIIVSGEERMVKPDPAIFALAQARFPVDPSRALFIDDRDDNVAAAEAAGYRGHVFTDAARAKAALTALGLSL</sequence>
<dbReference type="Pfam" id="PF00702">
    <property type="entry name" value="Hydrolase"/>
    <property type="match status" value="1"/>
</dbReference>